<sequence>CLVRYWASQLLFLSAGRSFLCMLVSQRLYQKQALMIHQRSQAVSFFFSSSLYFTIIMVYKIFILVIMVYKLFVRNYI</sequence>
<keyword evidence="1" id="KW-0472">Membrane</keyword>
<dbReference type="AlphaFoldDB" id="A0A816IDN6"/>
<dbReference type="Proteomes" id="UP001295469">
    <property type="component" value="Chromosome C03"/>
</dbReference>
<feature type="non-terminal residue" evidence="2">
    <location>
        <position position="77"/>
    </location>
</feature>
<organism evidence="2">
    <name type="scientific">Brassica napus</name>
    <name type="common">Rape</name>
    <dbReference type="NCBI Taxonomy" id="3708"/>
    <lineage>
        <taxon>Eukaryota</taxon>
        <taxon>Viridiplantae</taxon>
        <taxon>Streptophyta</taxon>
        <taxon>Embryophyta</taxon>
        <taxon>Tracheophyta</taxon>
        <taxon>Spermatophyta</taxon>
        <taxon>Magnoliopsida</taxon>
        <taxon>eudicotyledons</taxon>
        <taxon>Gunneridae</taxon>
        <taxon>Pentapetalae</taxon>
        <taxon>rosids</taxon>
        <taxon>malvids</taxon>
        <taxon>Brassicales</taxon>
        <taxon>Brassicaceae</taxon>
        <taxon>Brassiceae</taxon>
        <taxon>Brassica</taxon>
    </lineage>
</organism>
<reference evidence="2" key="1">
    <citation type="submission" date="2021-01" db="EMBL/GenBank/DDBJ databases">
        <authorList>
            <consortium name="Genoscope - CEA"/>
            <person name="William W."/>
        </authorList>
    </citation>
    <scope>NUCLEOTIDE SEQUENCE</scope>
</reference>
<gene>
    <name evidence="2" type="ORF">DARMORV10_C03P54840.1</name>
</gene>
<dbReference type="EMBL" id="HG994367">
    <property type="protein sequence ID" value="CAF1705877.1"/>
    <property type="molecule type" value="Genomic_DNA"/>
</dbReference>
<feature type="transmembrane region" description="Helical" evidence="1">
    <location>
        <begin position="45"/>
        <end position="69"/>
    </location>
</feature>
<proteinExistence type="predicted"/>
<evidence type="ECO:0000313" key="2">
    <source>
        <dbReference type="EMBL" id="CAF1705877.1"/>
    </source>
</evidence>
<accession>A0A816IDN6</accession>
<protein>
    <submittedName>
        <fullName evidence="2">(rape) hypothetical protein</fullName>
    </submittedName>
</protein>
<keyword evidence="1" id="KW-0812">Transmembrane</keyword>
<feature type="transmembrane region" description="Helical" evidence="1">
    <location>
        <begin position="6"/>
        <end position="24"/>
    </location>
</feature>
<keyword evidence="1" id="KW-1133">Transmembrane helix</keyword>
<evidence type="ECO:0000256" key="1">
    <source>
        <dbReference type="SAM" id="Phobius"/>
    </source>
</evidence>
<name>A0A816IDN6_BRANA</name>